<comment type="subcellular location">
    <subcellularLocation>
        <location evidence="1">Cell membrane</location>
        <topology evidence="1">Multi-pass membrane protein</topology>
    </subcellularLocation>
</comment>
<dbReference type="GO" id="GO:0015648">
    <property type="term" value="F:lipid-linked peptidoglycan transporter activity"/>
    <property type="evidence" value="ECO:0007669"/>
    <property type="project" value="TreeGrafter"/>
</dbReference>
<evidence type="ECO:0000256" key="20">
    <source>
        <dbReference type="ARBA" id="ARBA00049902"/>
    </source>
</evidence>
<evidence type="ECO:0000256" key="15">
    <source>
        <dbReference type="ARBA" id="ARBA00033270"/>
    </source>
</evidence>
<evidence type="ECO:0000256" key="10">
    <source>
        <dbReference type="ARBA" id="ARBA00022989"/>
    </source>
</evidence>
<comment type="catalytic activity">
    <reaction evidence="20">
        <text>[GlcNAc-(1-&gt;4)-Mur2Ac(oyl-L-Ala-gamma-D-Glu-L-Lys-D-Ala-D-Ala)](n)-di-trans,octa-cis-undecaprenyl diphosphate + beta-D-GlcNAc-(1-&gt;4)-Mur2Ac(oyl-L-Ala-gamma-D-Glu-L-Lys-D-Ala-D-Ala)-di-trans,octa-cis-undecaprenyl diphosphate = [GlcNAc-(1-&gt;4)-Mur2Ac(oyl-L-Ala-gamma-D-Glu-L-Lys-D-Ala-D-Ala)](n+1)-di-trans,octa-cis-undecaprenyl diphosphate + di-trans,octa-cis-undecaprenyl diphosphate + H(+)</text>
        <dbReference type="Rhea" id="RHEA:23708"/>
        <dbReference type="Rhea" id="RHEA-COMP:9602"/>
        <dbReference type="Rhea" id="RHEA-COMP:9603"/>
        <dbReference type="ChEBI" id="CHEBI:15378"/>
        <dbReference type="ChEBI" id="CHEBI:58405"/>
        <dbReference type="ChEBI" id="CHEBI:60033"/>
        <dbReference type="ChEBI" id="CHEBI:78435"/>
        <dbReference type="EC" id="2.4.99.28"/>
    </reaction>
</comment>
<keyword evidence="11 21" id="KW-0472">Membrane</keyword>
<dbReference type="Pfam" id="PF01098">
    <property type="entry name" value="FTSW_RODA_SPOVE"/>
    <property type="match status" value="1"/>
</dbReference>
<dbReference type="Proteomes" id="UP000249739">
    <property type="component" value="Unassembled WGS sequence"/>
</dbReference>
<comment type="caution">
    <text evidence="22">The sequence shown here is derived from an EMBL/GenBank/DDBJ whole genome shotgun (WGS) entry which is preliminary data.</text>
</comment>
<evidence type="ECO:0000256" key="4">
    <source>
        <dbReference type="ARBA" id="ARBA00022618"/>
    </source>
</evidence>
<evidence type="ECO:0000256" key="9">
    <source>
        <dbReference type="ARBA" id="ARBA00022984"/>
    </source>
</evidence>
<evidence type="ECO:0000256" key="21">
    <source>
        <dbReference type="SAM" id="Phobius"/>
    </source>
</evidence>
<protein>
    <recommendedName>
        <fullName evidence="17">Probable peptidoglycan glycosyltransferase FtsW</fullName>
        <ecNumber evidence="19">2.4.99.28</ecNumber>
    </recommendedName>
    <alternativeName>
        <fullName evidence="18">Cell division protein FtsW</fullName>
    </alternativeName>
    <alternativeName>
        <fullName evidence="15">Cell wall polymerase</fullName>
    </alternativeName>
    <alternativeName>
        <fullName evidence="14">Peptidoglycan polymerase</fullName>
    </alternativeName>
</protein>
<feature type="transmembrane region" description="Helical" evidence="21">
    <location>
        <begin position="24"/>
        <end position="47"/>
    </location>
</feature>
<dbReference type="GO" id="GO:0009252">
    <property type="term" value="P:peptidoglycan biosynthetic process"/>
    <property type="evidence" value="ECO:0007669"/>
    <property type="project" value="UniProtKB-KW"/>
</dbReference>
<keyword evidence="5" id="KW-0328">Glycosyltransferase</keyword>
<evidence type="ECO:0000256" key="8">
    <source>
        <dbReference type="ARBA" id="ARBA00022960"/>
    </source>
</evidence>
<evidence type="ECO:0000256" key="5">
    <source>
        <dbReference type="ARBA" id="ARBA00022676"/>
    </source>
</evidence>
<feature type="transmembrane region" description="Helical" evidence="21">
    <location>
        <begin position="87"/>
        <end position="106"/>
    </location>
</feature>
<evidence type="ECO:0000256" key="17">
    <source>
        <dbReference type="ARBA" id="ARBA00041185"/>
    </source>
</evidence>
<feature type="transmembrane region" description="Helical" evidence="21">
    <location>
        <begin position="59"/>
        <end position="81"/>
    </location>
</feature>
<feature type="transmembrane region" description="Helical" evidence="21">
    <location>
        <begin position="307"/>
        <end position="332"/>
    </location>
</feature>
<keyword evidence="6" id="KW-0808">Transferase</keyword>
<dbReference type="PANTHER" id="PTHR30474:SF2">
    <property type="entry name" value="PEPTIDOGLYCAN GLYCOSYLTRANSFERASE FTSW-RELATED"/>
    <property type="match status" value="1"/>
</dbReference>
<evidence type="ECO:0000313" key="23">
    <source>
        <dbReference type="Proteomes" id="UP000249739"/>
    </source>
</evidence>
<evidence type="ECO:0000256" key="1">
    <source>
        <dbReference type="ARBA" id="ARBA00004651"/>
    </source>
</evidence>
<evidence type="ECO:0000256" key="7">
    <source>
        <dbReference type="ARBA" id="ARBA00022692"/>
    </source>
</evidence>
<sequence length="388" mass="42104">MKPNLFARTDRSAIASWWWTVDRGLLACIIVLAVFGVALVTTASPPVAIRIGADHAHFIIRHIMVVIPALVMMLCISVMSHKTIRRLGTVVLGLMMFLMVVVLLGGNEIKGAQRWISLPGFSLQPSELVKPAFAIVAGWLIAHQKSDPRFRGYIYSAVLYFVIVVLLILQPDFGMTVVLTCMFAAQIFLAGFPFRYLTIFAGIGVGGIFAAYFGLHHVRSRIDRFMNPESGDTYQVDKSLEAFANGGFFGQGPGQGVVKNTIPDAHADFIFSVAGEELGLLFTLVIVALYAYILLRGFNRLMESNDMFVVLAVGGILSMFGLQALVHMGSALHLLPTKGMTLPFISYGGSSTLAMGLSMGVVLGLTRRQARSSIAKGGFSHSIRKGTV</sequence>
<dbReference type="EC" id="2.4.99.28" evidence="19"/>
<evidence type="ECO:0000256" key="11">
    <source>
        <dbReference type="ARBA" id="ARBA00023136"/>
    </source>
</evidence>
<dbReference type="NCBIfam" id="TIGR02614">
    <property type="entry name" value="ftsW"/>
    <property type="match status" value="1"/>
</dbReference>
<keyword evidence="3" id="KW-1003">Cell membrane</keyword>
<dbReference type="PANTHER" id="PTHR30474">
    <property type="entry name" value="CELL CYCLE PROTEIN"/>
    <property type="match status" value="1"/>
</dbReference>
<keyword evidence="4" id="KW-0132">Cell division</keyword>
<dbReference type="GO" id="GO:0071555">
    <property type="term" value="P:cell wall organization"/>
    <property type="evidence" value="ECO:0007669"/>
    <property type="project" value="UniProtKB-KW"/>
</dbReference>
<evidence type="ECO:0000256" key="13">
    <source>
        <dbReference type="ARBA" id="ARBA00023316"/>
    </source>
</evidence>
<organism evidence="22 23">
    <name type="scientific">Micavibrio aeruginosavorus</name>
    <dbReference type="NCBI Taxonomy" id="349221"/>
    <lineage>
        <taxon>Bacteria</taxon>
        <taxon>Pseudomonadati</taxon>
        <taxon>Bdellovibrionota</taxon>
        <taxon>Bdellovibrionia</taxon>
        <taxon>Bdellovibrionales</taxon>
        <taxon>Pseudobdellovibrionaceae</taxon>
        <taxon>Micavibrio</taxon>
    </lineage>
</organism>
<gene>
    <name evidence="22" type="primary">ftsW</name>
    <name evidence="22" type="ORF">DI586_10080</name>
</gene>
<evidence type="ECO:0000256" key="19">
    <source>
        <dbReference type="ARBA" id="ARBA00044770"/>
    </source>
</evidence>
<keyword evidence="7 21" id="KW-0812">Transmembrane</keyword>
<comment type="similarity">
    <text evidence="16">Belongs to the SEDS family. FtsW subfamily.</text>
</comment>
<dbReference type="EMBL" id="QFOT01000144">
    <property type="protein sequence ID" value="PZP54310.1"/>
    <property type="molecule type" value="Genomic_DNA"/>
</dbReference>
<dbReference type="InterPro" id="IPR013437">
    <property type="entry name" value="FtsW"/>
</dbReference>
<keyword evidence="13" id="KW-0961">Cell wall biogenesis/degradation</keyword>
<evidence type="ECO:0000256" key="16">
    <source>
        <dbReference type="ARBA" id="ARBA00038053"/>
    </source>
</evidence>
<feature type="transmembrane region" description="Helical" evidence="21">
    <location>
        <begin position="278"/>
        <end position="295"/>
    </location>
</feature>
<dbReference type="GO" id="GO:0032153">
    <property type="term" value="C:cell division site"/>
    <property type="evidence" value="ECO:0007669"/>
    <property type="project" value="TreeGrafter"/>
</dbReference>
<comment type="pathway">
    <text evidence="2">Cell wall biogenesis; peptidoglycan biosynthesis.</text>
</comment>
<evidence type="ECO:0000256" key="12">
    <source>
        <dbReference type="ARBA" id="ARBA00023306"/>
    </source>
</evidence>
<feature type="transmembrane region" description="Helical" evidence="21">
    <location>
        <begin position="175"/>
        <end position="192"/>
    </location>
</feature>
<dbReference type="GO" id="GO:0008360">
    <property type="term" value="P:regulation of cell shape"/>
    <property type="evidence" value="ECO:0007669"/>
    <property type="project" value="UniProtKB-KW"/>
</dbReference>
<keyword evidence="8" id="KW-0133">Cell shape</keyword>
<dbReference type="GO" id="GO:0051301">
    <property type="term" value="P:cell division"/>
    <property type="evidence" value="ECO:0007669"/>
    <property type="project" value="UniProtKB-KW"/>
</dbReference>
<evidence type="ECO:0000256" key="2">
    <source>
        <dbReference type="ARBA" id="ARBA00004752"/>
    </source>
</evidence>
<reference evidence="22 23" key="1">
    <citation type="submission" date="2017-08" db="EMBL/GenBank/DDBJ databases">
        <title>Infants hospitalized years apart are colonized by the same room-sourced microbial strains.</title>
        <authorList>
            <person name="Brooks B."/>
            <person name="Olm M.R."/>
            <person name="Firek B.A."/>
            <person name="Baker R."/>
            <person name="Thomas B.C."/>
            <person name="Morowitz M.J."/>
            <person name="Banfield J.F."/>
        </authorList>
    </citation>
    <scope>NUCLEOTIDE SEQUENCE [LARGE SCALE GENOMIC DNA]</scope>
    <source>
        <strain evidence="22">S2_006_000_R2_64</strain>
    </source>
</reference>
<evidence type="ECO:0000313" key="22">
    <source>
        <dbReference type="EMBL" id="PZP54310.1"/>
    </source>
</evidence>
<evidence type="ECO:0000256" key="18">
    <source>
        <dbReference type="ARBA" id="ARBA00041418"/>
    </source>
</evidence>
<keyword evidence="12" id="KW-0131">Cell cycle</keyword>
<feature type="transmembrane region" description="Helical" evidence="21">
    <location>
        <begin position="152"/>
        <end position="169"/>
    </location>
</feature>
<name>A0A2W5FKH9_9BACT</name>
<keyword evidence="9" id="KW-0573">Peptidoglycan synthesis</keyword>
<dbReference type="GO" id="GO:0005886">
    <property type="term" value="C:plasma membrane"/>
    <property type="evidence" value="ECO:0007669"/>
    <property type="project" value="UniProtKB-SubCell"/>
</dbReference>
<feature type="transmembrane region" description="Helical" evidence="21">
    <location>
        <begin position="344"/>
        <end position="366"/>
    </location>
</feature>
<evidence type="ECO:0000256" key="14">
    <source>
        <dbReference type="ARBA" id="ARBA00032370"/>
    </source>
</evidence>
<keyword evidence="10 21" id="KW-1133">Transmembrane helix</keyword>
<accession>A0A2W5FKH9</accession>
<feature type="transmembrane region" description="Helical" evidence="21">
    <location>
        <begin position="199"/>
        <end position="218"/>
    </location>
</feature>
<evidence type="ECO:0000256" key="3">
    <source>
        <dbReference type="ARBA" id="ARBA00022475"/>
    </source>
</evidence>
<dbReference type="GO" id="GO:0008955">
    <property type="term" value="F:peptidoglycan glycosyltransferase activity"/>
    <property type="evidence" value="ECO:0007669"/>
    <property type="project" value="UniProtKB-EC"/>
</dbReference>
<dbReference type="InterPro" id="IPR001182">
    <property type="entry name" value="FtsW/RodA"/>
</dbReference>
<proteinExistence type="inferred from homology"/>
<evidence type="ECO:0000256" key="6">
    <source>
        <dbReference type="ARBA" id="ARBA00022679"/>
    </source>
</evidence>
<dbReference type="AlphaFoldDB" id="A0A2W5FKH9"/>